<dbReference type="PANTHER" id="PTHR33963:SF2">
    <property type="entry name" value="MKRN2 OPPOSITE STRAND PROTEIN"/>
    <property type="match status" value="1"/>
</dbReference>
<name>E2BE74_HARSA</name>
<dbReference type="InterPro" id="IPR053921">
    <property type="entry name" value="MKRN2OS-like_C"/>
</dbReference>
<sequence>MDNDPGIMCFRHCPAKSVFCRNVPATCPVCSSHIHDFFIIPFRVPYPLTNAGHNPTSVVIRPARGSFLEDYNAAQDLHIGIVDSTSNIVEFDRNGLIVNNVMKWTDCVAFKVVPVAWTVQWDNTLSSMLRDPKWKSANYNEISMNCFDFVLEFFNILSYEDLKFTSKEDLCRRLILSKIQNVIKYSSLYKVLKNQEYVISNKYV</sequence>
<dbReference type="FunCoup" id="E2BE74">
    <property type="interactions" value="91"/>
</dbReference>
<dbReference type="PhylomeDB" id="E2BE74"/>
<proteinExistence type="predicted"/>
<dbReference type="InParanoid" id="E2BE74"/>
<dbReference type="OrthoDB" id="10065749at2759"/>
<evidence type="ECO:0008006" key="5">
    <source>
        <dbReference type="Google" id="ProtNLM"/>
    </source>
</evidence>
<dbReference type="Proteomes" id="UP000008237">
    <property type="component" value="Unassembled WGS sequence"/>
</dbReference>
<evidence type="ECO:0000259" key="1">
    <source>
        <dbReference type="Pfam" id="PF16044"/>
    </source>
</evidence>
<dbReference type="EMBL" id="GL447756">
    <property type="protein sequence ID" value="EFN86011.1"/>
    <property type="molecule type" value="Genomic_DNA"/>
</dbReference>
<evidence type="ECO:0000313" key="4">
    <source>
        <dbReference type="Proteomes" id="UP000008237"/>
    </source>
</evidence>
<accession>E2BE74</accession>
<evidence type="ECO:0000259" key="2">
    <source>
        <dbReference type="Pfam" id="PF22795"/>
    </source>
</evidence>
<protein>
    <recommendedName>
        <fullName evidence="5">MKRN2 opposite strand protein</fullName>
    </recommendedName>
</protein>
<dbReference type="InterPro" id="IPR032016">
    <property type="entry name" value="MKRN2OS-like"/>
</dbReference>
<dbReference type="PANTHER" id="PTHR33963">
    <property type="entry name" value="MKRN2 OPPOSITE STRAND PROTEIN"/>
    <property type="match status" value="1"/>
</dbReference>
<feature type="domain" description="MKRN2 opposite strand protein-like C-terminal" evidence="1">
    <location>
        <begin position="41"/>
        <end position="191"/>
    </location>
</feature>
<dbReference type="AlphaFoldDB" id="E2BE74"/>
<keyword evidence="4" id="KW-1185">Reference proteome</keyword>
<dbReference type="InterPro" id="IPR053922">
    <property type="entry name" value="MKRN2OS-like_N"/>
</dbReference>
<dbReference type="Pfam" id="PF22795">
    <property type="entry name" value="DUF4796_N"/>
    <property type="match status" value="1"/>
</dbReference>
<gene>
    <name evidence="3" type="ORF">EAI_10686</name>
</gene>
<dbReference type="OMA" id="PNMYGMM"/>
<feature type="domain" description="MKRN2 opposite strand protein-like N-terminal" evidence="2">
    <location>
        <begin position="5"/>
        <end position="33"/>
    </location>
</feature>
<evidence type="ECO:0000313" key="3">
    <source>
        <dbReference type="EMBL" id="EFN86011.1"/>
    </source>
</evidence>
<organism evidence="4">
    <name type="scientific">Harpegnathos saltator</name>
    <name type="common">Jerdon's jumping ant</name>
    <dbReference type="NCBI Taxonomy" id="610380"/>
    <lineage>
        <taxon>Eukaryota</taxon>
        <taxon>Metazoa</taxon>
        <taxon>Ecdysozoa</taxon>
        <taxon>Arthropoda</taxon>
        <taxon>Hexapoda</taxon>
        <taxon>Insecta</taxon>
        <taxon>Pterygota</taxon>
        <taxon>Neoptera</taxon>
        <taxon>Endopterygota</taxon>
        <taxon>Hymenoptera</taxon>
        <taxon>Apocrita</taxon>
        <taxon>Aculeata</taxon>
        <taxon>Formicoidea</taxon>
        <taxon>Formicidae</taxon>
        <taxon>Ponerinae</taxon>
        <taxon>Ponerini</taxon>
        <taxon>Harpegnathos</taxon>
    </lineage>
</organism>
<dbReference type="Pfam" id="PF16044">
    <property type="entry name" value="DUF4796_C"/>
    <property type="match status" value="1"/>
</dbReference>
<reference evidence="3 4" key="1">
    <citation type="journal article" date="2010" name="Science">
        <title>Genomic comparison of the ants Camponotus floridanus and Harpegnathos saltator.</title>
        <authorList>
            <person name="Bonasio R."/>
            <person name="Zhang G."/>
            <person name="Ye C."/>
            <person name="Mutti N.S."/>
            <person name="Fang X."/>
            <person name="Qin N."/>
            <person name="Donahue G."/>
            <person name="Yang P."/>
            <person name="Li Q."/>
            <person name="Li C."/>
            <person name="Zhang P."/>
            <person name="Huang Z."/>
            <person name="Berger S.L."/>
            <person name="Reinberg D."/>
            <person name="Wang J."/>
            <person name="Liebig J."/>
        </authorList>
    </citation>
    <scope>NUCLEOTIDE SEQUENCE [LARGE SCALE GENOMIC DNA]</scope>
    <source>
        <strain evidence="3 4">R22 G/1</strain>
    </source>
</reference>